<feature type="transmembrane region" description="Helical" evidence="13">
    <location>
        <begin position="197"/>
        <end position="219"/>
    </location>
</feature>
<keyword evidence="11 13" id="KW-0472">Membrane</keyword>
<comment type="function">
    <text evidence="1">Multidrug efflux pump.</text>
</comment>
<evidence type="ECO:0000256" key="5">
    <source>
        <dbReference type="ARBA" id="ARBA00022448"/>
    </source>
</evidence>
<feature type="transmembrane region" description="Helical" evidence="13">
    <location>
        <begin position="417"/>
        <end position="439"/>
    </location>
</feature>
<evidence type="ECO:0000256" key="8">
    <source>
        <dbReference type="ARBA" id="ARBA00022692"/>
    </source>
</evidence>
<dbReference type="PANTHER" id="PTHR43298">
    <property type="entry name" value="MULTIDRUG RESISTANCE PROTEIN NORM-RELATED"/>
    <property type="match status" value="1"/>
</dbReference>
<evidence type="ECO:0000256" key="12">
    <source>
        <dbReference type="ARBA" id="ARBA00031636"/>
    </source>
</evidence>
<keyword evidence="10" id="KW-0406">Ion transport</keyword>
<evidence type="ECO:0000256" key="11">
    <source>
        <dbReference type="ARBA" id="ARBA00023136"/>
    </source>
</evidence>
<dbReference type="InterPro" id="IPR050222">
    <property type="entry name" value="MATE_MdtK"/>
</dbReference>
<evidence type="ECO:0000256" key="7">
    <source>
        <dbReference type="ARBA" id="ARBA00022475"/>
    </source>
</evidence>
<feature type="transmembrane region" description="Helical" evidence="13">
    <location>
        <begin position="262"/>
        <end position="282"/>
    </location>
</feature>
<keyword evidence="7" id="KW-1003">Cell membrane</keyword>
<dbReference type="OrthoDB" id="9811110at2"/>
<dbReference type="PIRSF" id="PIRSF006603">
    <property type="entry name" value="DinF"/>
    <property type="match status" value="1"/>
</dbReference>
<dbReference type="PANTHER" id="PTHR43298:SF2">
    <property type="entry name" value="FMN_FAD EXPORTER YEEO-RELATED"/>
    <property type="match status" value="1"/>
</dbReference>
<evidence type="ECO:0000256" key="9">
    <source>
        <dbReference type="ARBA" id="ARBA00022989"/>
    </source>
</evidence>
<dbReference type="GO" id="GO:0015297">
    <property type="term" value="F:antiporter activity"/>
    <property type="evidence" value="ECO:0007669"/>
    <property type="project" value="UniProtKB-KW"/>
</dbReference>
<reference evidence="14 15" key="1">
    <citation type="submission" date="2016-11" db="EMBL/GenBank/DDBJ databases">
        <authorList>
            <person name="Jaros S."/>
            <person name="Januszkiewicz K."/>
            <person name="Wedrychowicz H."/>
        </authorList>
    </citation>
    <scope>NUCLEOTIDE SEQUENCE [LARGE SCALE GENOMIC DNA]</scope>
    <source>
        <strain evidence="14 15">DSM 8605</strain>
    </source>
</reference>
<dbReference type="Pfam" id="PF01554">
    <property type="entry name" value="MatE"/>
    <property type="match status" value="2"/>
</dbReference>
<dbReference type="STRING" id="1121316.SAMN02745207_00766"/>
<evidence type="ECO:0000256" key="10">
    <source>
        <dbReference type="ARBA" id="ARBA00023065"/>
    </source>
</evidence>
<evidence type="ECO:0000256" key="4">
    <source>
        <dbReference type="ARBA" id="ARBA00020268"/>
    </source>
</evidence>
<dbReference type="InterPro" id="IPR048279">
    <property type="entry name" value="MdtK-like"/>
</dbReference>
<comment type="subcellular location">
    <subcellularLocation>
        <location evidence="2">Cell membrane</location>
        <topology evidence="2">Multi-pass membrane protein</topology>
    </subcellularLocation>
</comment>
<keyword evidence="6" id="KW-0050">Antiport</keyword>
<evidence type="ECO:0000256" key="1">
    <source>
        <dbReference type="ARBA" id="ARBA00003408"/>
    </source>
</evidence>
<dbReference type="Proteomes" id="UP000184447">
    <property type="component" value="Unassembled WGS sequence"/>
</dbReference>
<dbReference type="GO" id="GO:0006811">
    <property type="term" value="P:monoatomic ion transport"/>
    <property type="evidence" value="ECO:0007669"/>
    <property type="project" value="UniProtKB-KW"/>
</dbReference>
<dbReference type="EMBL" id="FQXM01000004">
    <property type="protein sequence ID" value="SHH33789.1"/>
    <property type="molecule type" value="Genomic_DNA"/>
</dbReference>
<dbReference type="GO" id="GO:0005886">
    <property type="term" value="C:plasma membrane"/>
    <property type="evidence" value="ECO:0007669"/>
    <property type="project" value="UniProtKB-SubCell"/>
</dbReference>
<keyword evidence="8 13" id="KW-0812">Transmembrane</keyword>
<evidence type="ECO:0000256" key="6">
    <source>
        <dbReference type="ARBA" id="ARBA00022449"/>
    </source>
</evidence>
<feature type="transmembrane region" description="Helical" evidence="13">
    <location>
        <begin position="288"/>
        <end position="307"/>
    </location>
</feature>
<feature type="transmembrane region" description="Helical" evidence="13">
    <location>
        <begin position="98"/>
        <end position="116"/>
    </location>
</feature>
<feature type="transmembrane region" description="Helical" evidence="13">
    <location>
        <begin position="21"/>
        <end position="43"/>
    </location>
</feature>
<feature type="transmembrane region" description="Helical" evidence="13">
    <location>
        <begin position="357"/>
        <end position="378"/>
    </location>
</feature>
<proteinExistence type="inferred from homology"/>
<feature type="transmembrane region" description="Helical" evidence="13">
    <location>
        <begin position="136"/>
        <end position="157"/>
    </location>
</feature>
<organism evidence="14 15">
    <name type="scientific">Clostridium grantii DSM 8605</name>
    <dbReference type="NCBI Taxonomy" id="1121316"/>
    <lineage>
        <taxon>Bacteria</taxon>
        <taxon>Bacillati</taxon>
        <taxon>Bacillota</taxon>
        <taxon>Clostridia</taxon>
        <taxon>Eubacteriales</taxon>
        <taxon>Clostridiaceae</taxon>
        <taxon>Clostridium</taxon>
    </lineage>
</organism>
<sequence length="462" mass="50160">MNENMYKLGNMDVKKLIIKMSLPAMLSMIVQALYNVVDSIFVARISEQALTALSIAFPIQIIIISIFVGLGVGVNSFISRKLGEGNKNDASNAAEHGFAIGIALWSIIAICATFLPKMFFSMFTDDAVVIKYAVQYTTIIMVFSFGSIISEVCMNILRATGDMISSMKIQLLGAITNIILDPILIFGLLFFPKLGVSGAAIATVIGQMSAMIYALKLVLKNKNGLELNLKKFHYSNKITGEIFKVGIPAIVMQMLGSIMVSGLNLILAGFSGTAIAVFGAYFKLQSFVYMPVFGLVQGIMPIVGYNYGAKNKQRLLDAIKYGSIYASTIMLVGTIIFMSMPKQLLMLFSSTPQMEAIGIDCLRIISIGFVFSGTAIVLSTAFQALGDAQASLITSFTRQIIILLPAAYILSKLVGVTGVWMAFPISEIVCLAISGYLAIKIYKEKIQDLDDKIQVEPNCDLV</sequence>
<feature type="transmembrane region" description="Helical" evidence="13">
    <location>
        <begin position="55"/>
        <end position="78"/>
    </location>
</feature>
<dbReference type="InterPro" id="IPR002528">
    <property type="entry name" value="MATE_fam"/>
</dbReference>
<comment type="similarity">
    <text evidence="3">Belongs to the multi antimicrobial extrusion (MATE) (TC 2.A.66.1) family.</text>
</comment>
<dbReference type="NCBIfam" id="TIGR00797">
    <property type="entry name" value="matE"/>
    <property type="match status" value="1"/>
</dbReference>
<keyword evidence="9 13" id="KW-1133">Transmembrane helix</keyword>
<keyword evidence="15" id="KW-1185">Reference proteome</keyword>
<accession>A0A1M5S5N8</accession>
<evidence type="ECO:0000256" key="3">
    <source>
        <dbReference type="ARBA" id="ARBA00010199"/>
    </source>
</evidence>
<dbReference type="AlphaFoldDB" id="A0A1M5S5N8"/>
<name>A0A1M5S5N8_9CLOT</name>
<dbReference type="CDD" id="cd13144">
    <property type="entry name" value="MATE_like_4"/>
    <property type="match status" value="1"/>
</dbReference>
<feature type="transmembrane region" description="Helical" evidence="13">
    <location>
        <begin position="169"/>
        <end position="191"/>
    </location>
</feature>
<evidence type="ECO:0000256" key="2">
    <source>
        <dbReference type="ARBA" id="ARBA00004651"/>
    </source>
</evidence>
<evidence type="ECO:0000256" key="13">
    <source>
        <dbReference type="SAM" id="Phobius"/>
    </source>
</evidence>
<evidence type="ECO:0000313" key="14">
    <source>
        <dbReference type="EMBL" id="SHH33789.1"/>
    </source>
</evidence>
<feature type="transmembrane region" description="Helical" evidence="13">
    <location>
        <begin position="390"/>
        <end position="411"/>
    </location>
</feature>
<feature type="transmembrane region" description="Helical" evidence="13">
    <location>
        <begin position="319"/>
        <end position="337"/>
    </location>
</feature>
<protein>
    <recommendedName>
        <fullName evidence="4">Probable multidrug resistance protein NorM</fullName>
    </recommendedName>
    <alternativeName>
        <fullName evidence="12">Multidrug-efflux transporter</fullName>
    </alternativeName>
</protein>
<dbReference type="RefSeq" id="WP_073337117.1">
    <property type="nucleotide sequence ID" value="NZ_FQXM01000004.1"/>
</dbReference>
<keyword evidence="5" id="KW-0813">Transport</keyword>
<gene>
    <name evidence="14" type="ORF">SAMN02745207_00766</name>
</gene>
<evidence type="ECO:0000313" key="15">
    <source>
        <dbReference type="Proteomes" id="UP000184447"/>
    </source>
</evidence>
<dbReference type="GO" id="GO:0042910">
    <property type="term" value="F:xenobiotic transmembrane transporter activity"/>
    <property type="evidence" value="ECO:0007669"/>
    <property type="project" value="InterPro"/>
</dbReference>